<dbReference type="EMBL" id="MHIL01000008">
    <property type="protein sequence ID" value="OGY52158.1"/>
    <property type="molecule type" value="Genomic_DNA"/>
</dbReference>
<reference evidence="3 4" key="1">
    <citation type="journal article" date="2016" name="Nat. Commun.">
        <title>Thousands of microbial genomes shed light on interconnected biogeochemical processes in an aquifer system.</title>
        <authorList>
            <person name="Anantharaman K."/>
            <person name="Brown C.T."/>
            <person name="Hug L.A."/>
            <person name="Sharon I."/>
            <person name="Castelle C.J."/>
            <person name="Probst A.J."/>
            <person name="Thomas B.C."/>
            <person name="Singh A."/>
            <person name="Wilkins M.J."/>
            <person name="Karaoz U."/>
            <person name="Brodie E.L."/>
            <person name="Williams K.H."/>
            <person name="Hubbard S.S."/>
            <person name="Banfield J.F."/>
        </authorList>
    </citation>
    <scope>NUCLEOTIDE SEQUENCE [LARGE SCALE GENOMIC DNA]</scope>
</reference>
<dbReference type="Pfam" id="PF13439">
    <property type="entry name" value="Glyco_transf_4"/>
    <property type="match status" value="1"/>
</dbReference>
<feature type="domain" description="Glycosyltransferase subfamily 4-like N-terminal" evidence="2">
    <location>
        <begin position="32"/>
        <end position="217"/>
    </location>
</feature>
<dbReference type="AlphaFoldDB" id="A0A1G1YII8"/>
<dbReference type="Proteomes" id="UP000177310">
    <property type="component" value="Unassembled WGS sequence"/>
</dbReference>
<sequence>MINHKKTNTVRRVAMFSVHGDPLAKIGSSQSGGQNVYVYELSRWLAKTGWQVDIFCRWADKKIGPKKKIGRRVTVVRFQAGELKVLPKEDFLSHLETFFTHFLTYKKDNKIQYDIIHGHYWDGGLLATHAQELLKIPFIQTFHSLGYVRNNTLKKFQKLPSGLEEEKFEKRFEIEKKIARKADRIIAESPYEEDDLIRYYDVSNNRVVVIPAGVDTSAFSPQDKQKAREQLQVERESRVLLYVGRLEWRKGIGTLITSLNSVIKKDPSNSYQLIIVGGSFNRNGDQADTLEYRRLMKIAEEYHLTDRIRFEGSIPQKKLSAYYAAADACVVPSYYEPFGIVPLEAMAMKLPVVASATGGLQFTVLNSETGLSVTPRDPFDLAEKILLLFNEQELRSRMVANAHNRVIHDFNWKLISRRIDTLYQQVIKDSKP</sequence>
<protein>
    <recommendedName>
        <fullName evidence="5">Glycosyl transferase family 1</fullName>
    </recommendedName>
</protein>
<comment type="caution">
    <text evidence="3">The sequence shown here is derived from an EMBL/GenBank/DDBJ whole genome shotgun (WGS) entry which is preliminary data.</text>
</comment>
<dbReference type="SUPFAM" id="SSF53756">
    <property type="entry name" value="UDP-Glycosyltransferase/glycogen phosphorylase"/>
    <property type="match status" value="1"/>
</dbReference>
<gene>
    <name evidence="3" type="ORF">A3J59_03320</name>
</gene>
<evidence type="ECO:0000259" key="2">
    <source>
        <dbReference type="Pfam" id="PF13439"/>
    </source>
</evidence>
<dbReference type="GO" id="GO:0016757">
    <property type="term" value="F:glycosyltransferase activity"/>
    <property type="evidence" value="ECO:0007669"/>
    <property type="project" value="InterPro"/>
</dbReference>
<dbReference type="PANTHER" id="PTHR45947">
    <property type="entry name" value="SULFOQUINOVOSYL TRANSFERASE SQD2"/>
    <property type="match status" value="1"/>
</dbReference>
<dbReference type="PANTHER" id="PTHR45947:SF3">
    <property type="entry name" value="SULFOQUINOVOSYL TRANSFERASE SQD2"/>
    <property type="match status" value="1"/>
</dbReference>
<evidence type="ECO:0000259" key="1">
    <source>
        <dbReference type="Pfam" id="PF00534"/>
    </source>
</evidence>
<evidence type="ECO:0008006" key="5">
    <source>
        <dbReference type="Google" id="ProtNLM"/>
    </source>
</evidence>
<evidence type="ECO:0000313" key="3">
    <source>
        <dbReference type="EMBL" id="OGY52158.1"/>
    </source>
</evidence>
<dbReference type="Gene3D" id="3.40.50.2000">
    <property type="entry name" value="Glycogen Phosphorylase B"/>
    <property type="match status" value="2"/>
</dbReference>
<evidence type="ECO:0000313" key="4">
    <source>
        <dbReference type="Proteomes" id="UP000177310"/>
    </source>
</evidence>
<dbReference type="InterPro" id="IPR001296">
    <property type="entry name" value="Glyco_trans_1"/>
</dbReference>
<accession>A0A1G1YII8</accession>
<dbReference type="InterPro" id="IPR028098">
    <property type="entry name" value="Glyco_trans_4-like_N"/>
</dbReference>
<dbReference type="STRING" id="1797542.A3J59_03320"/>
<dbReference type="InterPro" id="IPR050194">
    <property type="entry name" value="Glycosyltransferase_grp1"/>
</dbReference>
<name>A0A1G1YII8_9BACT</name>
<feature type="domain" description="Glycosyl transferase family 1" evidence="1">
    <location>
        <begin position="223"/>
        <end position="404"/>
    </location>
</feature>
<dbReference type="Pfam" id="PF00534">
    <property type="entry name" value="Glycos_transf_1"/>
    <property type="match status" value="1"/>
</dbReference>
<proteinExistence type="predicted"/>
<organism evidence="3 4">
    <name type="scientific">Candidatus Buchananbacteria bacterium RIFCSPHIGHO2_02_FULL_56_16</name>
    <dbReference type="NCBI Taxonomy" id="1797542"/>
    <lineage>
        <taxon>Bacteria</taxon>
        <taxon>Candidatus Buchananiibacteriota</taxon>
    </lineage>
</organism>